<dbReference type="EC" id="1.1.1.6" evidence="5"/>
<dbReference type="EMBL" id="NTKD01000049">
    <property type="protein sequence ID" value="PDH37390.1"/>
    <property type="molecule type" value="Genomic_DNA"/>
</dbReference>
<evidence type="ECO:0000313" key="12">
    <source>
        <dbReference type="EMBL" id="PDH37390.1"/>
    </source>
</evidence>
<evidence type="ECO:0000256" key="3">
    <source>
        <dbReference type="ARBA" id="ARBA00023027"/>
    </source>
</evidence>
<feature type="binding site" evidence="10">
    <location>
        <begin position="114"/>
        <end position="118"/>
    </location>
    <ligand>
        <name>NAD(+)</name>
        <dbReference type="ChEBI" id="CHEBI:57540"/>
    </ligand>
</feature>
<feature type="binding site" evidence="8">
    <location>
        <position position="191"/>
    </location>
    <ligand>
        <name>glycerol</name>
        <dbReference type="ChEBI" id="CHEBI:17754"/>
    </ligand>
</feature>
<dbReference type="PANTHER" id="PTHR43616">
    <property type="entry name" value="GLYCEROL DEHYDROGENASE"/>
    <property type="match status" value="1"/>
</dbReference>
<dbReference type="AlphaFoldDB" id="A0A2A5WLI7"/>
<keyword evidence="1 8" id="KW-0479">Metal-binding</keyword>
<accession>A0A2A5WLI7</accession>
<feature type="domain" description="Alcohol dehydrogenase iron-type/glycerol dehydrogenase GldA" evidence="11">
    <location>
        <begin position="27"/>
        <end position="174"/>
    </location>
</feature>
<evidence type="ECO:0000256" key="6">
    <source>
        <dbReference type="ARBA" id="ARBA00040132"/>
    </source>
</evidence>
<evidence type="ECO:0000256" key="10">
    <source>
        <dbReference type="PIRSR" id="PIRSR000112-3"/>
    </source>
</evidence>
<feature type="binding site" evidence="8">
    <location>
        <position position="293"/>
    </location>
    <ligand>
        <name>glycerol</name>
        <dbReference type="ChEBI" id="CHEBI:17754"/>
    </ligand>
</feature>
<proteinExistence type="predicted"/>
<dbReference type="InterPro" id="IPR001670">
    <property type="entry name" value="ADH_Fe/GldA"/>
</dbReference>
<dbReference type="GO" id="GO:0046872">
    <property type="term" value="F:metal ion binding"/>
    <property type="evidence" value="ECO:0007669"/>
    <property type="project" value="UniProtKB-KW"/>
</dbReference>
<name>A0A2A5WLI7_9GAMM</name>
<dbReference type="Pfam" id="PF00465">
    <property type="entry name" value="Fe-ADH"/>
    <property type="match status" value="1"/>
</dbReference>
<organism evidence="12 13">
    <name type="scientific">OM182 bacterium MED-G24</name>
    <dbReference type="NCBI Taxonomy" id="1986255"/>
    <lineage>
        <taxon>Bacteria</taxon>
        <taxon>Pseudomonadati</taxon>
        <taxon>Pseudomonadota</taxon>
        <taxon>Gammaproteobacteria</taxon>
        <taxon>OMG group</taxon>
        <taxon>OM182 clade</taxon>
    </lineage>
</organism>
<evidence type="ECO:0000256" key="2">
    <source>
        <dbReference type="ARBA" id="ARBA00023002"/>
    </source>
</evidence>
<evidence type="ECO:0000256" key="9">
    <source>
        <dbReference type="PIRSR" id="PIRSR000112-2"/>
    </source>
</evidence>
<evidence type="ECO:0000256" key="7">
    <source>
        <dbReference type="ARBA" id="ARBA00049006"/>
    </source>
</evidence>
<dbReference type="Proteomes" id="UP000219327">
    <property type="component" value="Unassembled WGS sequence"/>
</dbReference>
<dbReference type="NCBIfam" id="NF006941">
    <property type="entry name" value="PRK09423.1"/>
    <property type="match status" value="1"/>
</dbReference>
<evidence type="ECO:0000256" key="1">
    <source>
        <dbReference type="ARBA" id="ARBA00022723"/>
    </source>
</evidence>
<dbReference type="PIRSF" id="PIRSF000112">
    <property type="entry name" value="Glycerol_dehydrogenase"/>
    <property type="match status" value="1"/>
</dbReference>
<feature type="binding site" evidence="10">
    <location>
        <position position="145"/>
    </location>
    <ligand>
        <name>NAD(+)</name>
        <dbReference type="ChEBI" id="CHEBI:57540"/>
    </ligand>
</feature>
<keyword evidence="8" id="KW-0862">Zinc</keyword>
<keyword evidence="3 10" id="KW-0520">NAD</keyword>
<evidence type="ECO:0000256" key="8">
    <source>
        <dbReference type="PIRSR" id="PIRSR000112-1"/>
    </source>
</evidence>
<evidence type="ECO:0000313" key="13">
    <source>
        <dbReference type="Proteomes" id="UP000219327"/>
    </source>
</evidence>
<comment type="caution">
    <text evidence="12">The sequence shown here is derived from an EMBL/GenBank/DDBJ whole genome shotgun (WGS) entry which is preliminary data.</text>
</comment>
<comment type="cofactor">
    <cofactor evidence="8">
        <name>Zn(2+)</name>
        <dbReference type="ChEBI" id="CHEBI:29105"/>
    </cofactor>
    <text evidence="8">Binds 1 zinc ion per subunit.</text>
</comment>
<dbReference type="InterPro" id="IPR016205">
    <property type="entry name" value="Glycerol_DH"/>
</dbReference>
<dbReference type="Gene3D" id="1.20.1090.10">
    <property type="entry name" value="Dehydroquinate synthase-like - alpha domain"/>
    <property type="match status" value="1"/>
</dbReference>
<keyword evidence="2" id="KW-0560">Oxidoreductase</keyword>
<dbReference type="CDD" id="cd08170">
    <property type="entry name" value="GlyDH"/>
    <property type="match status" value="1"/>
</dbReference>
<dbReference type="SUPFAM" id="SSF56796">
    <property type="entry name" value="Dehydroquinate synthase-like"/>
    <property type="match status" value="1"/>
</dbReference>
<sequence>MNQVAPFHPSRVFAQPDMTLPRVMVSPARYIQGPGVLAKTGSYVALMDAKCYGILASTRSQQGETSQVIDSLKSSGYETVTATFGGECSLEEIDQQVANLSSQGVDALVAVGGGKCVDAGKCIAQRLGVPIVVIPSLASNDAPTSAVAVLYSTEGVFTGAEFFPQNPALVIVDTEIIADSSPRYLAAGIGDAMATWYEARVCINNPNGRSTVGARPTLAATAISEICARTLMSEGAEALDAVRKSEITPALENVVEANTLLSGIGFESGGLAIAHAVANNLTMIPRVHDNYLHGEMVALGTMIQLAMEDQKEADEVGRFFAEVGLPMCLSQVSLAADDAEIDPLLDQVLRNPSVLNMPFEVTREGLTKAFSDMDELGNAIVSELGDAPYQALHQS</sequence>
<feature type="binding site" evidence="10">
    <location>
        <position position="151"/>
    </location>
    <ligand>
        <name>NAD(+)</name>
        <dbReference type="ChEBI" id="CHEBI:57540"/>
    </ligand>
</feature>
<gene>
    <name evidence="12" type="ORF">CNE99_08250</name>
</gene>
<feature type="binding site" evidence="9">
    <location>
        <position position="141"/>
    </location>
    <ligand>
        <name>glycerol</name>
        <dbReference type="ChEBI" id="CHEBI:17754"/>
    </ligand>
</feature>
<evidence type="ECO:0000256" key="4">
    <source>
        <dbReference type="ARBA" id="ARBA00037918"/>
    </source>
</evidence>
<reference evidence="12 13" key="1">
    <citation type="submission" date="2017-08" db="EMBL/GenBank/DDBJ databases">
        <title>Fine stratification of microbial communities through a metagenomic profile of the photic zone.</title>
        <authorList>
            <person name="Haro-Moreno J.M."/>
            <person name="Lopez-Perez M."/>
            <person name="De La Torre J."/>
            <person name="Picazo A."/>
            <person name="Camacho A."/>
            <person name="Rodriguez-Valera F."/>
        </authorList>
    </citation>
    <scope>NUCLEOTIDE SEQUENCE [LARGE SCALE GENOMIC DNA]</scope>
    <source>
        <strain evidence="12">MED-G24</strain>
    </source>
</reference>
<comment type="pathway">
    <text evidence="4">Polyol metabolism; glycerol fermentation; glycerone phosphate from glycerol (oxidative route): step 1/2.</text>
</comment>
<comment type="catalytic activity">
    <reaction evidence="7">
        <text>glycerol + NAD(+) = dihydroxyacetone + NADH + H(+)</text>
        <dbReference type="Rhea" id="RHEA:13769"/>
        <dbReference type="ChEBI" id="CHEBI:15378"/>
        <dbReference type="ChEBI" id="CHEBI:16016"/>
        <dbReference type="ChEBI" id="CHEBI:17754"/>
        <dbReference type="ChEBI" id="CHEBI:57540"/>
        <dbReference type="ChEBI" id="CHEBI:57945"/>
        <dbReference type="EC" id="1.1.1.6"/>
    </reaction>
</comment>
<feature type="binding site" evidence="8">
    <location>
        <position position="275"/>
    </location>
    <ligand>
        <name>glycerol</name>
        <dbReference type="ChEBI" id="CHEBI:17754"/>
    </ligand>
</feature>
<dbReference type="GO" id="GO:0008888">
    <property type="term" value="F:glycerol dehydrogenase (NAD+) activity"/>
    <property type="evidence" value="ECO:0007669"/>
    <property type="project" value="UniProtKB-EC"/>
</dbReference>
<evidence type="ECO:0000259" key="11">
    <source>
        <dbReference type="Pfam" id="PF00465"/>
    </source>
</evidence>
<evidence type="ECO:0000256" key="5">
    <source>
        <dbReference type="ARBA" id="ARBA00039147"/>
    </source>
</evidence>
<dbReference type="Gene3D" id="3.40.50.1970">
    <property type="match status" value="1"/>
</dbReference>
<protein>
    <recommendedName>
        <fullName evidence="6">Glycerol dehydrogenase</fullName>
        <ecNumber evidence="5">1.1.1.6</ecNumber>
    </recommendedName>
</protein>
<dbReference type="PANTHER" id="PTHR43616:SF5">
    <property type="entry name" value="GLYCEROL DEHYDROGENASE 1"/>
    <property type="match status" value="1"/>
</dbReference>